<reference evidence="3" key="1">
    <citation type="submission" date="2022-04" db="EMBL/GenBank/DDBJ databases">
        <title>Human microbiome associated bacterial genomes.</title>
        <authorList>
            <person name="Sandstrom S."/>
            <person name="Salamzade R."/>
            <person name="Kalan L.R."/>
        </authorList>
    </citation>
    <scope>NUCLEOTIDE SEQUENCE</scope>
    <source>
        <strain evidence="3">P3-SID1762</strain>
    </source>
</reference>
<dbReference type="Pfam" id="PF18970">
    <property type="entry name" value="DUF5709"/>
    <property type="match status" value="1"/>
</dbReference>
<evidence type="ECO:0000313" key="4">
    <source>
        <dbReference type="Proteomes" id="UP001206890"/>
    </source>
</evidence>
<sequence>MTDGSISGQDIEFDLLPPDESLDSDLLGEDSDDDGPGYSPPERRSSELSWGFTAREARTREPLAARLAREVPEHEPEEPMGDGIGDIIGTDGEILDDQVGSVRAGRLIWTEPGNPDPSSDFWASDIGIDNGAASAEEAAIHVVIDEGDYDRQ</sequence>
<evidence type="ECO:0000313" key="3">
    <source>
        <dbReference type="EMBL" id="MCT2119329.1"/>
    </source>
</evidence>
<comment type="caution">
    <text evidence="3">The sequence shown here is derived from an EMBL/GenBank/DDBJ whole genome shotgun (WGS) entry which is preliminary data.</text>
</comment>
<feature type="compositionally biased region" description="Acidic residues" evidence="1">
    <location>
        <begin position="20"/>
        <end position="35"/>
    </location>
</feature>
<evidence type="ECO:0000256" key="1">
    <source>
        <dbReference type="SAM" id="MobiDB-lite"/>
    </source>
</evidence>
<dbReference type="AlphaFoldDB" id="A0AAW5QED4"/>
<evidence type="ECO:0000259" key="2">
    <source>
        <dbReference type="Pfam" id="PF18970"/>
    </source>
</evidence>
<feature type="domain" description="DUF5709" evidence="2">
    <location>
        <begin position="98"/>
        <end position="145"/>
    </location>
</feature>
<accession>A0AAW5QED4</accession>
<organism evidence="3 4">
    <name type="scientific">Dietzia cinnamea</name>
    <dbReference type="NCBI Taxonomy" id="321318"/>
    <lineage>
        <taxon>Bacteria</taxon>
        <taxon>Bacillati</taxon>
        <taxon>Actinomycetota</taxon>
        <taxon>Actinomycetes</taxon>
        <taxon>Mycobacteriales</taxon>
        <taxon>Dietziaceae</taxon>
        <taxon>Dietzia</taxon>
    </lineage>
</organism>
<dbReference type="RefSeq" id="WP_029746966.1">
    <property type="nucleotide sequence ID" value="NZ_JALXRO010000049.1"/>
</dbReference>
<proteinExistence type="predicted"/>
<feature type="region of interest" description="Disordered" evidence="1">
    <location>
        <begin position="1"/>
        <end position="91"/>
    </location>
</feature>
<dbReference type="EMBL" id="JALXTC010000139">
    <property type="protein sequence ID" value="MCT2119329.1"/>
    <property type="molecule type" value="Genomic_DNA"/>
</dbReference>
<protein>
    <submittedName>
        <fullName evidence="3">DUF5709 domain-containing protein</fullName>
    </submittedName>
</protein>
<feature type="compositionally biased region" description="Basic and acidic residues" evidence="1">
    <location>
        <begin position="55"/>
        <end position="74"/>
    </location>
</feature>
<dbReference type="InterPro" id="IPR043763">
    <property type="entry name" value="DUF5709"/>
</dbReference>
<dbReference type="Proteomes" id="UP001206890">
    <property type="component" value="Unassembled WGS sequence"/>
</dbReference>
<name>A0AAW5QED4_9ACTN</name>
<gene>
    <name evidence="3" type="ORF">M3D93_16500</name>
</gene>